<dbReference type="OrthoDB" id="6838256at2"/>
<keyword evidence="2" id="KW-1185">Reference proteome</keyword>
<comment type="caution">
    <text evidence="1">The sequence shown here is derived from an EMBL/GenBank/DDBJ whole genome shotgun (WGS) entry which is preliminary data.</text>
</comment>
<evidence type="ECO:0000313" key="1">
    <source>
        <dbReference type="EMBL" id="RSD30112.1"/>
    </source>
</evidence>
<gene>
    <name evidence="1" type="ORF">EJA03_15620</name>
</gene>
<accession>A0A427U073</accession>
<dbReference type="EMBL" id="RSFA01000083">
    <property type="protein sequence ID" value="RSD30112.1"/>
    <property type="molecule type" value="Genomic_DNA"/>
</dbReference>
<reference evidence="1 2" key="1">
    <citation type="submission" date="2018-12" db="EMBL/GenBank/DDBJ databases">
        <title>Genomic taxonomy of the Vibrionaceae family.</title>
        <authorList>
            <person name="Gomez-Gil B."/>
            <person name="Enciso-Ibarra K."/>
        </authorList>
    </citation>
    <scope>NUCLEOTIDE SEQUENCE [LARGE SCALE GENOMIC DNA]</scope>
    <source>
        <strain evidence="1 2">CAIM 594</strain>
    </source>
</reference>
<dbReference type="Proteomes" id="UP000269041">
    <property type="component" value="Unassembled WGS sequence"/>
</dbReference>
<proteinExistence type="predicted"/>
<dbReference type="RefSeq" id="WP_125322660.1">
    <property type="nucleotide sequence ID" value="NZ_AP024889.1"/>
</dbReference>
<dbReference type="Gene3D" id="3.40.190.10">
    <property type="entry name" value="Periplasmic binding protein-like II"/>
    <property type="match status" value="2"/>
</dbReference>
<organism evidence="1 2">
    <name type="scientific">Vibrio pectenicida</name>
    <dbReference type="NCBI Taxonomy" id="62763"/>
    <lineage>
        <taxon>Bacteria</taxon>
        <taxon>Pseudomonadati</taxon>
        <taxon>Pseudomonadota</taxon>
        <taxon>Gammaproteobacteria</taxon>
        <taxon>Vibrionales</taxon>
        <taxon>Vibrionaceae</taxon>
        <taxon>Vibrio</taxon>
    </lineage>
</organism>
<evidence type="ECO:0000313" key="2">
    <source>
        <dbReference type="Proteomes" id="UP000269041"/>
    </source>
</evidence>
<name>A0A427U073_9VIBR</name>
<dbReference type="SUPFAM" id="SSF53850">
    <property type="entry name" value="Periplasmic binding protein-like II"/>
    <property type="match status" value="1"/>
</dbReference>
<dbReference type="AlphaFoldDB" id="A0A427U073"/>
<protein>
    <submittedName>
        <fullName evidence="1">Uncharacterized protein</fullName>
    </submittedName>
</protein>
<sequence length="221" mass="24874">MITRILGVLFVALFIPSYVCSQTIDSVRVAIGDIYKGSQLEADLKNIYQAAGIEADFTYLPNERAIQSVISGQYDALGLRIDTLDKEESLTRVNVPLQAMSVHLLSVNGDFYQSLDNVSDKTLVSILGARYSDMAKSYKKLHLVQSEQQAALMLTKKRADVWLAAYWSYLNIKDEFPDIKVASPSIHKQYLYHYLNVSKSHLIEPLEVSANAFNQARSFDK</sequence>